<dbReference type="NCBIfam" id="TIGR01509">
    <property type="entry name" value="HAD-SF-IA-v3"/>
    <property type="match status" value="1"/>
</dbReference>
<dbReference type="InterPro" id="IPR023198">
    <property type="entry name" value="PGP-like_dom2"/>
</dbReference>
<dbReference type="Gene3D" id="1.10.150.240">
    <property type="entry name" value="Putative phosphatase, domain 2"/>
    <property type="match status" value="1"/>
</dbReference>
<dbReference type="AlphaFoldDB" id="A0AA36D1V6"/>
<evidence type="ECO:0000313" key="2">
    <source>
        <dbReference type="Proteomes" id="UP001177023"/>
    </source>
</evidence>
<dbReference type="InterPro" id="IPR036412">
    <property type="entry name" value="HAD-like_sf"/>
</dbReference>
<accession>A0AA36D1V6</accession>
<dbReference type="InterPro" id="IPR006439">
    <property type="entry name" value="HAD-SF_hydro_IA"/>
</dbReference>
<dbReference type="Gene3D" id="3.40.50.1000">
    <property type="entry name" value="HAD superfamily/HAD-like"/>
    <property type="match status" value="1"/>
</dbReference>
<protein>
    <submittedName>
        <fullName evidence="1">Uncharacterized protein</fullName>
    </submittedName>
</protein>
<evidence type="ECO:0000313" key="1">
    <source>
        <dbReference type="EMBL" id="CAJ0579131.1"/>
    </source>
</evidence>
<dbReference type="EMBL" id="CATQJA010002655">
    <property type="protein sequence ID" value="CAJ0579131.1"/>
    <property type="molecule type" value="Genomic_DNA"/>
</dbReference>
<dbReference type="Pfam" id="PF00702">
    <property type="entry name" value="Hydrolase"/>
    <property type="match status" value="1"/>
</dbReference>
<dbReference type="SFLD" id="SFLDG01129">
    <property type="entry name" value="C1.5:_HAD__Beta-PGM__Phosphata"/>
    <property type="match status" value="1"/>
</dbReference>
<sequence>MEATTMLVQSPITHVIFDFDGLLVDTEINYTLANDMMLKRYGKQFTIDLKKGQMGRKHDEAIQYLLDQTGISHLVTVPEYSKDYDSFLFEMHKKSPAKAGAERLVRHLVNSGIPTAICTGSDTKDFPVKADLHKDWVDLIPLKVLTGDDPKVQRGKPFPDGFLETMQRFPIAPASPSNVLVFEDAPNGVKAALAAGMHCVMVPDPLWRPDAEFAATITQPHVFGLPNYAA</sequence>
<dbReference type="Proteomes" id="UP001177023">
    <property type="component" value="Unassembled WGS sequence"/>
</dbReference>
<organism evidence="1 2">
    <name type="scientific">Mesorhabditis spiculigera</name>
    <dbReference type="NCBI Taxonomy" id="96644"/>
    <lineage>
        <taxon>Eukaryota</taxon>
        <taxon>Metazoa</taxon>
        <taxon>Ecdysozoa</taxon>
        <taxon>Nematoda</taxon>
        <taxon>Chromadorea</taxon>
        <taxon>Rhabditida</taxon>
        <taxon>Rhabditina</taxon>
        <taxon>Rhabditomorpha</taxon>
        <taxon>Rhabditoidea</taxon>
        <taxon>Rhabditidae</taxon>
        <taxon>Mesorhabditinae</taxon>
        <taxon>Mesorhabditis</taxon>
    </lineage>
</organism>
<dbReference type="SUPFAM" id="SSF56784">
    <property type="entry name" value="HAD-like"/>
    <property type="match status" value="1"/>
</dbReference>
<feature type="non-terminal residue" evidence="1">
    <location>
        <position position="1"/>
    </location>
</feature>
<name>A0AA36D1V6_9BILA</name>
<dbReference type="InterPro" id="IPR023214">
    <property type="entry name" value="HAD_sf"/>
</dbReference>
<dbReference type="PANTHER" id="PTHR18901:SF38">
    <property type="entry name" value="PSEUDOURIDINE-5'-PHOSPHATASE"/>
    <property type="match status" value="1"/>
</dbReference>
<proteinExistence type="predicted"/>
<reference evidence="1" key="1">
    <citation type="submission" date="2023-06" db="EMBL/GenBank/DDBJ databases">
        <authorList>
            <person name="Delattre M."/>
        </authorList>
    </citation>
    <scope>NUCLEOTIDE SEQUENCE</scope>
    <source>
        <strain evidence="1">AF72</strain>
    </source>
</reference>
<dbReference type="SFLD" id="SFLDS00003">
    <property type="entry name" value="Haloacid_Dehalogenase"/>
    <property type="match status" value="1"/>
</dbReference>
<comment type="caution">
    <text evidence="1">The sequence shown here is derived from an EMBL/GenBank/DDBJ whole genome shotgun (WGS) entry which is preliminary data.</text>
</comment>
<dbReference type="PANTHER" id="PTHR18901">
    <property type="entry name" value="2-DEOXYGLUCOSE-6-PHOSPHATE PHOSPHATASE 2"/>
    <property type="match status" value="1"/>
</dbReference>
<dbReference type="GO" id="GO:0016791">
    <property type="term" value="F:phosphatase activity"/>
    <property type="evidence" value="ECO:0007669"/>
    <property type="project" value="TreeGrafter"/>
</dbReference>
<gene>
    <name evidence="1" type="ORF">MSPICULIGERA_LOCUS17361</name>
</gene>
<keyword evidence="2" id="KW-1185">Reference proteome</keyword>